<sequence>MNPHPSSSLNPRSIKTRFAFRFLRALKKINSKRPTSCSSSSREISKRYRRVMFAAESSMALAVGPGKAWSRAMLIMLRSRIHARRHASIRRLRENDSHAVRRKKLMTKRKRHNMLDSSQENELRRLVPGGHAMDLCCLFDETAHYIKCLTTQME</sequence>
<dbReference type="Proteomes" id="UP001279734">
    <property type="component" value="Unassembled WGS sequence"/>
</dbReference>
<keyword evidence="1" id="KW-0805">Transcription regulation</keyword>
<evidence type="ECO:0000259" key="3">
    <source>
        <dbReference type="Pfam" id="PF26576"/>
    </source>
</evidence>
<gene>
    <name evidence="4" type="ORF">Nepgr_004288</name>
</gene>
<comment type="caution">
    <text evidence="4">The sequence shown here is derived from an EMBL/GenBank/DDBJ whole genome shotgun (WGS) entry which is preliminary data.</text>
</comment>
<keyword evidence="2" id="KW-0804">Transcription</keyword>
<dbReference type="EMBL" id="BSYO01000003">
    <property type="protein sequence ID" value="GMH02449.1"/>
    <property type="molecule type" value="Genomic_DNA"/>
</dbReference>
<dbReference type="InterPro" id="IPR059002">
    <property type="entry name" value="IBH1_N"/>
</dbReference>
<evidence type="ECO:0000256" key="1">
    <source>
        <dbReference type="ARBA" id="ARBA00023015"/>
    </source>
</evidence>
<dbReference type="PANTHER" id="PTHR33124:SF40">
    <property type="entry name" value="TRANSCRIPTION FACTOR IBH1"/>
    <property type="match status" value="1"/>
</dbReference>
<dbReference type="GO" id="GO:0006355">
    <property type="term" value="P:regulation of DNA-templated transcription"/>
    <property type="evidence" value="ECO:0007669"/>
    <property type="project" value="InterPro"/>
</dbReference>
<dbReference type="AlphaFoldDB" id="A0AAD3S142"/>
<dbReference type="PANTHER" id="PTHR33124">
    <property type="entry name" value="TRANSCRIPTION FACTOR IBH1-LIKE 1"/>
    <property type="match status" value="1"/>
</dbReference>
<proteinExistence type="predicted"/>
<accession>A0AAD3S142</accession>
<evidence type="ECO:0000313" key="4">
    <source>
        <dbReference type="EMBL" id="GMH02449.1"/>
    </source>
</evidence>
<protein>
    <recommendedName>
        <fullName evidence="3">IBH1-like N-terminal domain-containing protein</fullName>
    </recommendedName>
</protein>
<name>A0AAD3S142_NEPGR</name>
<reference evidence="4" key="1">
    <citation type="submission" date="2023-05" db="EMBL/GenBank/DDBJ databases">
        <title>Nepenthes gracilis genome sequencing.</title>
        <authorList>
            <person name="Fukushima K."/>
        </authorList>
    </citation>
    <scope>NUCLEOTIDE SEQUENCE</scope>
    <source>
        <strain evidence="4">SING2019-196</strain>
    </source>
</reference>
<evidence type="ECO:0000313" key="5">
    <source>
        <dbReference type="Proteomes" id="UP001279734"/>
    </source>
</evidence>
<dbReference type="InterPro" id="IPR044660">
    <property type="entry name" value="IBH1-like"/>
</dbReference>
<dbReference type="Pfam" id="PF26576">
    <property type="entry name" value="IBH1_N"/>
    <property type="match status" value="1"/>
</dbReference>
<evidence type="ECO:0000256" key="2">
    <source>
        <dbReference type="ARBA" id="ARBA00023163"/>
    </source>
</evidence>
<feature type="domain" description="IBH1-like N-terminal" evidence="3">
    <location>
        <begin position="13"/>
        <end position="79"/>
    </location>
</feature>
<organism evidence="4 5">
    <name type="scientific">Nepenthes gracilis</name>
    <name type="common">Slender pitcher plant</name>
    <dbReference type="NCBI Taxonomy" id="150966"/>
    <lineage>
        <taxon>Eukaryota</taxon>
        <taxon>Viridiplantae</taxon>
        <taxon>Streptophyta</taxon>
        <taxon>Embryophyta</taxon>
        <taxon>Tracheophyta</taxon>
        <taxon>Spermatophyta</taxon>
        <taxon>Magnoliopsida</taxon>
        <taxon>eudicotyledons</taxon>
        <taxon>Gunneridae</taxon>
        <taxon>Pentapetalae</taxon>
        <taxon>Caryophyllales</taxon>
        <taxon>Nepenthaceae</taxon>
        <taxon>Nepenthes</taxon>
    </lineage>
</organism>
<keyword evidence="5" id="KW-1185">Reference proteome</keyword>